<protein>
    <recommendedName>
        <fullName evidence="17">Alcohol dehydrogenase-like 6</fullName>
    </recommendedName>
</protein>
<dbReference type="SUPFAM" id="SSF51735">
    <property type="entry name" value="NAD(P)-binding Rossmann-fold domains"/>
    <property type="match status" value="1"/>
</dbReference>
<evidence type="ECO:0000256" key="1">
    <source>
        <dbReference type="ARBA" id="ARBA00001947"/>
    </source>
</evidence>
<dbReference type="InterPro" id="IPR013154">
    <property type="entry name" value="ADH-like_N"/>
</dbReference>
<dbReference type="SUPFAM" id="SSF50129">
    <property type="entry name" value="GroES-like"/>
    <property type="match status" value="2"/>
</dbReference>
<dbReference type="InterPro" id="IPR036291">
    <property type="entry name" value="NAD(P)-bd_dom_sf"/>
</dbReference>
<evidence type="ECO:0000256" key="10">
    <source>
        <dbReference type="ARBA" id="ARBA00049243"/>
    </source>
</evidence>
<dbReference type="GO" id="GO:0051903">
    <property type="term" value="F:S-(hydroxymethyl)glutathione dehydrogenase [NAD(P)+] activity"/>
    <property type="evidence" value="ECO:0007669"/>
    <property type="project" value="TreeGrafter"/>
</dbReference>
<evidence type="ECO:0000256" key="3">
    <source>
        <dbReference type="ARBA" id="ARBA00010902"/>
    </source>
</evidence>
<name>A0AAV5BJK4_ELECO</name>
<proteinExistence type="inferred from homology"/>
<dbReference type="Proteomes" id="UP001054889">
    <property type="component" value="Unassembled WGS sequence"/>
</dbReference>
<keyword evidence="16" id="KW-1185">Reference proteome</keyword>
<dbReference type="FunFam" id="3.90.180.10:FF:000007">
    <property type="entry name" value="Alcohol dehydrogenase 6"/>
    <property type="match status" value="1"/>
</dbReference>
<reference evidence="14" key="2">
    <citation type="submission" date="2021-12" db="EMBL/GenBank/DDBJ databases">
        <title>Resequencing data analysis of finger millet.</title>
        <authorList>
            <person name="Hatakeyama M."/>
            <person name="Aluri S."/>
            <person name="Balachadran M.T."/>
            <person name="Sivarajan S.R."/>
            <person name="Poveda L."/>
            <person name="Shimizu-Inatsugi R."/>
            <person name="Schlapbach R."/>
            <person name="Sreeman S.M."/>
            <person name="Shimizu K.K."/>
        </authorList>
    </citation>
    <scope>NUCLEOTIDE SEQUENCE</scope>
</reference>
<dbReference type="InterPro" id="IPR002328">
    <property type="entry name" value="ADH_Zn_CS"/>
</dbReference>
<dbReference type="EMBL" id="BQKI01000001">
    <property type="protein sequence ID" value="GJM85632.1"/>
    <property type="molecule type" value="Genomic_DNA"/>
</dbReference>
<dbReference type="AlphaFoldDB" id="A0AAV5BJK4"/>
<feature type="domain" description="Alcohol dehydrogenase-like C-terminal" evidence="12">
    <location>
        <begin position="211"/>
        <end position="357"/>
    </location>
</feature>
<dbReference type="GO" id="GO:0004022">
    <property type="term" value="F:alcohol dehydrogenase (NAD+) activity"/>
    <property type="evidence" value="ECO:0007669"/>
    <property type="project" value="UniProtKB-EC"/>
</dbReference>
<keyword evidence="6 11" id="KW-0862">Zinc</keyword>
<evidence type="ECO:0000256" key="5">
    <source>
        <dbReference type="ARBA" id="ARBA00022723"/>
    </source>
</evidence>
<dbReference type="GO" id="GO:0008270">
    <property type="term" value="F:zinc ion binding"/>
    <property type="evidence" value="ECO:0007669"/>
    <property type="project" value="InterPro"/>
</dbReference>
<evidence type="ECO:0000313" key="14">
    <source>
        <dbReference type="EMBL" id="GJM85632.1"/>
    </source>
</evidence>
<dbReference type="Pfam" id="PF08240">
    <property type="entry name" value="ADH_N"/>
    <property type="match status" value="1"/>
</dbReference>
<comment type="catalytic activity">
    <reaction evidence="10">
        <text>a primary alcohol + NAD(+) = an aldehyde + NADH + H(+)</text>
        <dbReference type="Rhea" id="RHEA:10736"/>
        <dbReference type="ChEBI" id="CHEBI:15378"/>
        <dbReference type="ChEBI" id="CHEBI:15734"/>
        <dbReference type="ChEBI" id="CHEBI:17478"/>
        <dbReference type="ChEBI" id="CHEBI:57540"/>
        <dbReference type="ChEBI" id="CHEBI:57945"/>
        <dbReference type="EC" id="1.1.1.1"/>
    </reaction>
</comment>
<evidence type="ECO:0000256" key="2">
    <source>
        <dbReference type="ARBA" id="ARBA00004496"/>
    </source>
</evidence>
<comment type="cofactor">
    <cofactor evidence="1 11">
        <name>Zn(2+)</name>
        <dbReference type="ChEBI" id="CHEBI:29105"/>
    </cofactor>
</comment>
<comment type="caution">
    <text evidence="14">The sequence shown here is derived from an EMBL/GenBank/DDBJ whole genome shotgun (WGS) entry which is preliminary data.</text>
</comment>
<comment type="subunit">
    <text evidence="4">Homodimer.</text>
</comment>
<accession>A0AAV5BJK4</accession>
<dbReference type="PROSITE" id="PS00059">
    <property type="entry name" value="ADH_ZINC"/>
    <property type="match status" value="1"/>
</dbReference>
<evidence type="ECO:0000259" key="12">
    <source>
        <dbReference type="Pfam" id="PF00107"/>
    </source>
</evidence>
<evidence type="ECO:0000256" key="7">
    <source>
        <dbReference type="ARBA" id="ARBA00023002"/>
    </source>
</evidence>
<keyword evidence="7" id="KW-0560">Oxidoreductase</keyword>
<keyword evidence="8" id="KW-0520">NAD</keyword>
<reference evidence="14" key="1">
    <citation type="journal article" date="2018" name="DNA Res.">
        <title>Multiple hybrid de novo genome assembly of finger millet, an orphan allotetraploid crop.</title>
        <authorList>
            <person name="Hatakeyama M."/>
            <person name="Aluri S."/>
            <person name="Balachadran M.T."/>
            <person name="Sivarajan S.R."/>
            <person name="Patrignani A."/>
            <person name="Gruter S."/>
            <person name="Poveda L."/>
            <person name="Shimizu-Inatsugi R."/>
            <person name="Baeten J."/>
            <person name="Francoijs K.J."/>
            <person name="Nataraja K.N."/>
            <person name="Reddy Y.A.N."/>
            <person name="Phadnis S."/>
            <person name="Ravikumar R.L."/>
            <person name="Schlapbach R."/>
            <person name="Sreeman S.M."/>
            <person name="Shimizu K.K."/>
        </authorList>
    </citation>
    <scope>NUCLEOTIDE SEQUENCE</scope>
</reference>
<dbReference type="CDD" id="cd08301">
    <property type="entry name" value="alcohol_DH_plants"/>
    <property type="match status" value="1"/>
</dbReference>
<dbReference type="InterPro" id="IPR013149">
    <property type="entry name" value="ADH-like_C"/>
</dbReference>
<dbReference type="EMBL" id="BQKI01000001">
    <property type="protein sequence ID" value="GJM86260.1"/>
    <property type="molecule type" value="Genomic_DNA"/>
</dbReference>
<evidence type="ECO:0000256" key="6">
    <source>
        <dbReference type="ARBA" id="ARBA00022833"/>
    </source>
</evidence>
<feature type="domain" description="Alcohol dehydrogenase-like N-terminal" evidence="13">
    <location>
        <begin position="39"/>
        <end position="167"/>
    </location>
</feature>
<comment type="similarity">
    <text evidence="3">Belongs to the zinc-containing alcohol dehydrogenase family. Class-III subfamily.</text>
</comment>
<evidence type="ECO:0000313" key="16">
    <source>
        <dbReference type="Proteomes" id="UP001054889"/>
    </source>
</evidence>
<evidence type="ECO:0000256" key="4">
    <source>
        <dbReference type="ARBA" id="ARBA00011738"/>
    </source>
</evidence>
<dbReference type="Gene3D" id="3.90.180.10">
    <property type="entry name" value="Medium-chain alcohol dehydrogenases, catalytic domain"/>
    <property type="match status" value="1"/>
</dbReference>
<dbReference type="Gene3D" id="3.40.50.720">
    <property type="entry name" value="NAD(P)-binding Rossmann-like Domain"/>
    <property type="match status" value="1"/>
</dbReference>
<dbReference type="InterPro" id="IPR011032">
    <property type="entry name" value="GroES-like_sf"/>
</dbReference>
<evidence type="ECO:0000313" key="15">
    <source>
        <dbReference type="EMBL" id="GJM86260.1"/>
    </source>
</evidence>
<dbReference type="FunFam" id="3.40.50.720:FF:000003">
    <property type="entry name" value="S-(hydroxymethyl)glutathione dehydrogenase"/>
    <property type="match status" value="1"/>
</dbReference>
<evidence type="ECO:0008006" key="17">
    <source>
        <dbReference type="Google" id="ProtNLM"/>
    </source>
</evidence>
<evidence type="ECO:0000259" key="13">
    <source>
        <dbReference type="Pfam" id="PF08240"/>
    </source>
</evidence>
<dbReference type="Pfam" id="PF00107">
    <property type="entry name" value="ADH_zinc_N"/>
    <property type="match status" value="1"/>
</dbReference>
<comment type="subcellular location">
    <subcellularLocation>
        <location evidence="2">Cytoplasm</location>
    </subcellularLocation>
</comment>
<evidence type="ECO:0000256" key="9">
    <source>
        <dbReference type="ARBA" id="ARBA00049164"/>
    </source>
</evidence>
<dbReference type="PANTHER" id="PTHR43880">
    <property type="entry name" value="ALCOHOL DEHYDROGENASE"/>
    <property type="match status" value="1"/>
</dbReference>
<evidence type="ECO:0000256" key="11">
    <source>
        <dbReference type="RuleBase" id="RU361277"/>
    </source>
</evidence>
<sequence>MAAVDASSSPPAAITCRAAVAWGPGQPLVMEQVEVAPPGPMEIRVKVVCTSVCRSDVSAWQSKAQPDLFPRIFGHEASGVVESVGEGATEFQVGDHVLTVFIGECKSCKHCISGKSNMCQKLGLERRGVMHSDQKTRFSVKGKPVYHYCAVSSFSEYTVVHSGCAVKVGPTVPMDRVCLLSCGVSAGLGAAWNVANVSKGSSVAIFGLGTVGLSVAQGAKLRGVSKIIGIDTNPEKQEKGKAFGVTDFINPDELNEPVQQCDKNDVYRMFFSCLQIIKRITDGGADYSFECVGDTGVVSTALQSCSDGWGVTVTLGVPKAKPEVSAHYAFLLSGRTLKGSLFGGWRPKSDLPSLVDKYADKEIQVDGLVTHDIQFNDINKALDLMLENKCLRCVIHMTLLDN</sequence>
<keyword evidence="5 11" id="KW-0479">Metal-binding</keyword>
<comment type="catalytic activity">
    <reaction evidence="9">
        <text>a secondary alcohol + NAD(+) = a ketone + NADH + H(+)</text>
        <dbReference type="Rhea" id="RHEA:10740"/>
        <dbReference type="ChEBI" id="CHEBI:15378"/>
        <dbReference type="ChEBI" id="CHEBI:17087"/>
        <dbReference type="ChEBI" id="CHEBI:35681"/>
        <dbReference type="ChEBI" id="CHEBI:57540"/>
        <dbReference type="ChEBI" id="CHEBI:57945"/>
        <dbReference type="EC" id="1.1.1.1"/>
    </reaction>
</comment>
<gene>
    <name evidence="14" type="primary">ga01415</name>
    <name evidence="15" type="synonym">ga02103</name>
    <name evidence="14" type="ORF">PR202_ga01415</name>
    <name evidence="15" type="ORF">PR202_ga02103</name>
</gene>
<evidence type="ECO:0000256" key="8">
    <source>
        <dbReference type="ARBA" id="ARBA00023027"/>
    </source>
</evidence>
<dbReference type="PANTHER" id="PTHR43880:SF5">
    <property type="entry name" value="ALCOHOL DEHYDROGENASE-LIKE 6"/>
    <property type="match status" value="1"/>
</dbReference>
<dbReference type="GO" id="GO:0005829">
    <property type="term" value="C:cytosol"/>
    <property type="evidence" value="ECO:0007669"/>
    <property type="project" value="TreeGrafter"/>
</dbReference>
<dbReference type="GO" id="GO:0046294">
    <property type="term" value="P:formaldehyde catabolic process"/>
    <property type="evidence" value="ECO:0007669"/>
    <property type="project" value="TreeGrafter"/>
</dbReference>
<organism evidence="14 16">
    <name type="scientific">Eleusine coracana subsp. coracana</name>
    <dbReference type="NCBI Taxonomy" id="191504"/>
    <lineage>
        <taxon>Eukaryota</taxon>
        <taxon>Viridiplantae</taxon>
        <taxon>Streptophyta</taxon>
        <taxon>Embryophyta</taxon>
        <taxon>Tracheophyta</taxon>
        <taxon>Spermatophyta</taxon>
        <taxon>Magnoliopsida</taxon>
        <taxon>Liliopsida</taxon>
        <taxon>Poales</taxon>
        <taxon>Poaceae</taxon>
        <taxon>PACMAD clade</taxon>
        <taxon>Chloridoideae</taxon>
        <taxon>Cynodonteae</taxon>
        <taxon>Eleusininae</taxon>
        <taxon>Eleusine</taxon>
    </lineage>
</organism>